<keyword evidence="3 6" id="KW-0479">Metal-binding</keyword>
<feature type="domain" description="Cytochrome c" evidence="7">
    <location>
        <begin position="42"/>
        <end position="118"/>
    </location>
</feature>
<comment type="caution">
    <text evidence="8">The sequence shown here is derived from an EMBL/GenBank/DDBJ whole genome shotgun (WGS) entry which is preliminary data.</text>
</comment>
<evidence type="ECO:0000256" key="3">
    <source>
        <dbReference type="ARBA" id="ARBA00022723"/>
    </source>
</evidence>
<dbReference type="EMBL" id="SMGK01000002">
    <property type="protein sequence ID" value="TCK73633.1"/>
    <property type="molecule type" value="Genomic_DNA"/>
</dbReference>
<dbReference type="GO" id="GO:0020037">
    <property type="term" value="F:heme binding"/>
    <property type="evidence" value="ECO:0007669"/>
    <property type="project" value="InterPro"/>
</dbReference>
<evidence type="ECO:0000256" key="5">
    <source>
        <dbReference type="ARBA" id="ARBA00023004"/>
    </source>
</evidence>
<organism evidence="8 9">
    <name type="scientific">Acidipila rosea</name>
    <dbReference type="NCBI Taxonomy" id="768535"/>
    <lineage>
        <taxon>Bacteria</taxon>
        <taxon>Pseudomonadati</taxon>
        <taxon>Acidobacteriota</taxon>
        <taxon>Terriglobia</taxon>
        <taxon>Terriglobales</taxon>
        <taxon>Acidobacteriaceae</taxon>
        <taxon>Acidipila</taxon>
    </lineage>
</organism>
<accession>A0A4R1L9H8</accession>
<evidence type="ECO:0000313" key="8">
    <source>
        <dbReference type="EMBL" id="TCK73633.1"/>
    </source>
</evidence>
<dbReference type="PANTHER" id="PTHR37823">
    <property type="entry name" value="CYTOCHROME C-553-LIKE"/>
    <property type="match status" value="1"/>
</dbReference>
<proteinExistence type="predicted"/>
<dbReference type="Pfam" id="PF13442">
    <property type="entry name" value="Cytochrome_CBB3"/>
    <property type="match status" value="2"/>
</dbReference>
<protein>
    <submittedName>
        <fullName evidence="8">Mono/diheme cytochrome c family protein</fullName>
    </submittedName>
</protein>
<evidence type="ECO:0000256" key="2">
    <source>
        <dbReference type="ARBA" id="ARBA00022617"/>
    </source>
</evidence>
<dbReference type="InterPro" id="IPR009056">
    <property type="entry name" value="Cyt_c-like_dom"/>
</dbReference>
<dbReference type="GO" id="GO:0046872">
    <property type="term" value="F:metal ion binding"/>
    <property type="evidence" value="ECO:0007669"/>
    <property type="project" value="UniProtKB-KW"/>
</dbReference>
<dbReference type="RefSeq" id="WP_131993452.1">
    <property type="nucleotide sequence ID" value="NZ_SMGK01000002.1"/>
</dbReference>
<dbReference type="Proteomes" id="UP000295210">
    <property type="component" value="Unassembled WGS sequence"/>
</dbReference>
<dbReference type="Gene3D" id="1.10.760.10">
    <property type="entry name" value="Cytochrome c-like domain"/>
    <property type="match status" value="3"/>
</dbReference>
<dbReference type="InterPro" id="IPR036909">
    <property type="entry name" value="Cyt_c-like_dom_sf"/>
</dbReference>
<reference evidence="8 9" key="1">
    <citation type="submission" date="2019-03" db="EMBL/GenBank/DDBJ databases">
        <title>Genomic Encyclopedia of Type Strains, Phase IV (KMG-IV): sequencing the most valuable type-strain genomes for metagenomic binning, comparative biology and taxonomic classification.</title>
        <authorList>
            <person name="Goeker M."/>
        </authorList>
    </citation>
    <scope>NUCLEOTIDE SEQUENCE [LARGE SCALE GENOMIC DNA]</scope>
    <source>
        <strain evidence="8 9">DSM 103428</strain>
    </source>
</reference>
<dbReference type="PROSITE" id="PS51007">
    <property type="entry name" value="CYTC"/>
    <property type="match status" value="3"/>
</dbReference>
<evidence type="ECO:0000256" key="4">
    <source>
        <dbReference type="ARBA" id="ARBA00022982"/>
    </source>
</evidence>
<keyword evidence="4" id="KW-0249">Electron transport</keyword>
<keyword evidence="2 6" id="KW-0349">Heme</keyword>
<dbReference type="AlphaFoldDB" id="A0A4R1L9H8"/>
<keyword evidence="9" id="KW-1185">Reference proteome</keyword>
<dbReference type="SUPFAM" id="SSF46626">
    <property type="entry name" value="Cytochrome c"/>
    <property type="match status" value="3"/>
</dbReference>
<keyword evidence="1" id="KW-0813">Transport</keyword>
<evidence type="ECO:0000259" key="7">
    <source>
        <dbReference type="PROSITE" id="PS51007"/>
    </source>
</evidence>
<name>A0A4R1L9H8_9BACT</name>
<keyword evidence="5 6" id="KW-0408">Iron</keyword>
<dbReference type="PANTHER" id="PTHR37823:SF4">
    <property type="entry name" value="MENAQUINOL-CYTOCHROME C REDUCTASE CYTOCHROME B_C SUBUNIT"/>
    <property type="match status" value="1"/>
</dbReference>
<feature type="domain" description="Cytochrome c" evidence="7">
    <location>
        <begin position="238"/>
        <end position="362"/>
    </location>
</feature>
<dbReference type="InterPro" id="IPR051811">
    <property type="entry name" value="Cytochrome_c550/c551-like"/>
</dbReference>
<dbReference type="OrthoDB" id="232040at2"/>
<evidence type="ECO:0000313" key="9">
    <source>
        <dbReference type="Proteomes" id="UP000295210"/>
    </source>
</evidence>
<gene>
    <name evidence="8" type="ORF">C7378_1246</name>
</gene>
<evidence type="ECO:0000256" key="1">
    <source>
        <dbReference type="ARBA" id="ARBA00022448"/>
    </source>
</evidence>
<sequence length="362" mass="38631">MKRFQYVALLTAAFGVFSLQLQEKPVYAASALQTEHAPGSQPTDKLGAEAYANHCAICHGDQRQGNLPAFPPLIGIKRQMTDEQITTLVHTGRGRMPGFPTLPDPELTAILHFLGTTPGVASAAQAAGGSAAKSQTSGLAQAGGALFRQNCAFCHGRDAMGGETGPDLTRSKLVHADVNGDKISEVVREGRPQKGMPAFNLSSSELQSIVAFIHGQVASANSMQGKRRGVDVADLQTGNVEAGKAYFNGPGGCAKCHSATGDLAGIASRYQGLQLEERMLDPRDVKSGVIVTLPSGKQLKGIVAYHDEFTLGMRDGDGVYHSWPVNRIKYTIDSPVDAHVKQFSQYTDADIHNLMAYLQTLR</sequence>
<evidence type="ECO:0000256" key="6">
    <source>
        <dbReference type="PROSITE-ProRule" id="PRU00433"/>
    </source>
</evidence>
<dbReference type="GO" id="GO:0009055">
    <property type="term" value="F:electron transfer activity"/>
    <property type="evidence" value="ECO:0007669"/>
    <property type="project" value="InterPro"/>
</dbReference>
<feature type="domain" description="Cytochrome c" evidence="7">
    <location>
        <begin position="138"/>
        <end position="217"/>
    </location>
</feature>